<gene>
    <name evidence="2" type="ORF">ACH429_13185</name>
</gene>
<protein>
    <submittedName>
        <fullName evidence="2">SGNH/GDSL hydrolase family protein</fullName>
        <ecNumber evidence="2">3.1.-.-</ecNumber>
    </submittedName>
</protein>
<evidence type="ECO:0000313" key="3">
    <source>
        <dbReference type="Proteomes" id="UP001611548"/>
    </source>
</evidence>
<evidence type="ECO:0000259" key="1">
    <source>
        <dbReference type="Pfam" id="PF13472"/>
    </source>
</evidence>
<dbReference type="Proteomes" id="UP001611548">
    <property type="component" value="Unassembled WGS sequence"/>
</dbReference>
<dbReference type="RefSeq" id="WP_240483526.1">
    <property type="nucleotide sequence ID" value="NZ_JBIRWE010000004.1"/>
</dbReference>
<comment type="caution">
    <text evidence="2">The sequence shown here is derived from an EMBL/GenBank/DDBJ whole genome shotgun (WGS) entry which is preliminary data.</text>
</comment>
<dbReference type="PANTHER" id="PTHR43784:SF2">
    <property type="entry name" value="GDSL-LIKE LIPASE_ACYLHYDROLASE, PUTATIVE (AFU_ORTHOLOGUE AFUA_2G00820)-RELATED"/>
    <property type="match status" value="1"/>
</dbReference>
<dbReference type="EMBL" id="JBIRWE010000004">
    <property type="protein sequence ID" value="MFI1965049.1"/>
    <property type="molecule type" value="Genomic_DNA"/>
</dbReference>
<dbReference type="Gene3D" id="3.40.50.1110">
    <property type="entry name" value="SGNH hydrolase"/>
    <property type="match status" value="1"/>
</dbReference>
<reference evidence="2 3" key="1">
    <citation type="submission" date="2024-10" db="EMBL/GenBank/DDBJ databases">
        <title>The Natural Products Discovery Center: Release of the First 8490 Sequenced Strains for Exploring Actinobacteria Biosynthetic Diversity.</title>
        <authorList>
            <person name="Kalkreuter E."/>
            <person name="Kautsar S.A."/>
            <person name="Yang D."/>
            <person name="Bader C.D."/>
            <person name="Teijaro C.N."/>
            <person name="Fluegel L."/>
            <person name="Davis C.M."/>
            <person name="Simpson J.R."/>
            <person name="Lauterbach L."/>
            <person name="Steele A.D."/>
            <person name="Gui C."/>
            <person name="Meng S."/>
            <person name="Li G."/>
            <person name="Viehrig K."/>
            <person name="Ye F."/>
            <person name="Su P."/>
            <person name="Kiefer A.F."/>
            <person name="Nichols A."/>
            <person name="Cepeda A.J."/>
            <person name="Yan W."/>
            <person name="Fan B."/>
            <person name="Jiang Y."/>
            <person name="Adhikari A."/>
            <person name="Zheng C.-J."/>
            <person name="Schuster L."/>
            <person name="Cowan T.M."/>
            <person name="Smanski M.J."/>
            <person name="Chevrette M.G."/>
            <person name="De Carvalho L.P.S."/>
            <person name="Shen B."/>
        </authorList>
    </citation>
    <scope>NUCLEOTIDE SEQUENCE [LARGE SCALE GENOMIC DNA]</scope>
    <source>
        <strain evidence="2 3">NPDC020327</strain>
    </source>
</reference>
<evidence type="ECO:0000313" key="2">
    <source>
        <dbReference type="EMBL" id="MFI1965049.1"/>
    </source>
</evidence>
<name>A0ABW7UR07_9ACTN</name>
<dbReference type="EC" id="3.1.-.-" evidence="2"/>
<dbReference type="InterPro" id="IPR013830">
    <property type="entry name" value="SGNH_hydro"/>
</dbReference>
<dbReference type="GO" id="GO:0016787">
    <property type="term" value="F:hydrolase activity"/>
    <property type="evidence" value="ECO:0007669"/>
    <property type="project" value="UniProtKB-KW"/>
</dbReference>
<feature type="domain" description="SGNH hydrolase-type esterase" evidence="1">
    <location>
        <begin position="24"/>
        <end position="198"/>
    </location>
</feature>
<dbReference type="InterPro" id="IPR053140">
    <property type="entry name" value="GDSL_Rv0518-like"/>
</dbReference>
<proteinExistence type="predicted"/>
<accession>A0ABW7UR07</accession>
<sequence length="306" mass="32532">MSESGGTARPTYIPRARGGVRFAALGDSLTEGVGDPVPGGEWRGWAALLAAGLAPDGAEFLNTARSGALTSHVADEQLPKARAHRPHIAAVIAGGNDTLRATFDIDRVARHLDTVMSTLQRDGTVVLTACLPDPGRLLRLPALLACPLVRRMQAVNTVVHALSHRYNALHLHVAAEPWFAQRTALSVDRLHPNELGHRMLAHRFHSLLAEAGLADGPPPSTEPDTAGPGPVDQMVWMATKGTAWVVARCQDLLPDLLWLAAAEGRHRLAGTATLLDLRSHRAALHALAALAPVRPLGPAVRELDLG</sequence>
<dbReference type="InterPro" id="IPR036514">
    <property type="entry name" value="SGNH_hydro_sf"/>
</dbReference>
<dbReference type="CDD" id="cd01832">
    <property type="entry name" value="SGNH_hydrolase_like_1"/>
    <property type="match status" value="1"/>
</dbReference>
<keyword evidence="2" id="KW-0378">Hydrolase</keyword>
<dbReference type="SUPFAM" id="SSF52266">
    <property type="entry name" value="SGNH hydrolase"/>
    <property type="match status" value="1"/>
</dbReference>
<dbReference type="Pfam" id="PF13472">
    <property type="entry name" value="Lipase_GDSL_2"/>
    <property type="match status" value="1"/>
</dbReference>
<dbReference type="PANTHER" id="PTHR43784">
    <property type="entry name" value="GDSL-LIKE LIPASE/ACYLHYDROLASE, PUTATIVE (AFU_ORTHOLOGUE AFUA_2G00820)-RELATED"/>
    <property type="match status" value="1"/>
</dbReference>
<organism evidence="2 3">
    <name type="scientific">Streptomyces pathocidini</name>
    <dbReference type="NCBI Taxonomy" id="1650571"/>
    <lineage>
        <taxon>Bacteria</taxon>
        <taxon>Bacillati</taxon>
        <taxon>Actinomycetota</taxon>
        <taxon>Actinomycetes</taxon>
        <taxon>Kitasatosporales</taxon>
        <taxon>Streptomycetaceae</taxon>
        <taxon>Streptomyces</taxon>
    </lineage>
</organism>
<keyword evidence="3" id="KW-1185">Reference proteome</keyword>